<reference evidence="2" key="2">
    <citation type="submission" date="2012-08" db="EMBL/GenBank/DDBJ databases">
        <title>Whole-genome sequence of Nocardiopsis alba strain ATCC BAA-2165 associated with honeybees.</title>
        <authorList>
            <person name="Qiao J."/>
            <person name="Chen L."/>
            <person name="Li Y."/>
            <person name="Wang J."/>
            <person name="Zhang W."/>
            <person name="Chen S."/>
        </authorList>
    </citation>
    <scope>NUCLEOTIDE SEQUENCE [LARGE SCALE GENOMIC DNA]</scope>
    <source>
        <strain evidence="2">ATCC BAA-2165 / BE74</strain>
    </source>
</reference>
<dbReference type="EMBL" id="CP003788">
    <property type="protein sequence ID" value="AFR09955.1"/>
    <property type="molecule type" value="Genomic_DNA"/>
</dbReference>
<dbReference type="Proteomes" id="UP000003779">
    <property type="component" value="Chromosome"/>
</dbReference>
<name>J7LET7_NOCAA</name>
<dbReference type="AlphaFoldDB" id="J7LET7"/>
<evidence type="ECO:0000313" key="2">
    <source>
        <dbReference type="Proteomes" id="UP000003779"/>
    </source>
</evidence>
<reference evidence="1 2" key="1">
    <citation type="journal article" date="2012" name="J. Bacteriol.">
        <title>Whole-Genome Sequence of Nocardiopsis alba Strain ATCC BAA-2165, Associated with Honeybees.</title>
        <authorList>
            <person name="Qiao J."/>
            <person name="Chen L."/>
            <person name="Li Y."/>
            <person name="Wang J."/>
            <person name="Zhang W."/>
            <person name="Chen S."/>
        </authorList>
    </citation>
    <scope>NUCLEOTIDE SEQUENCE [LARGE SCALE GENOMIC DNA]</scope>
    <source>
        <strain evidence="2">ATCC BAA-2165 / BE74</strain>
    </source>
</reference>
<gene>
    <name evidence="1" type="ordered locus">B005_1689</name>
</gene>
<evidence type="ECO:0000313" key="1">
    <source>
        <dbReference type="EMBL" id="AFR09955.1"/>
    </source>
</evidence>
<proteinExistence type="predicted"/>
<sequence>MEFARWEGSETPVRLDADLTVNEEIRAVPEGAVGSPCLPVATLVPGAVVVTEESPGPWTAVGLT</sequence>
<protein>
    <submittedName>
        <fullName evidence="1">Uncharacterized protein</fullName>
    </submittedName>
</protein>
<accession>J7LET7</accession>
<organism evidence="1 2">
    <name type="scientific">Nocardiopsis alba (strain ATCC BAA-2165 / BE74)</name>
    <dbReference type="NCBI Taxonomy" id="1205910"/>
    <lineage>
        <taxon>Bacteria</taxon>
        <taxon>Bacillati</taxon>
        <taxon>Actinomycetota</taxon>
        <taxon>Actinomycetes</taxon>
        <taxon>Streptosporangiales</taxon>
        <taxon>Nocardiopsidaceae</taxon>
        <taxon>Nocardiopsis</taxon>
    </lineage>
</organism>
<dbReference type="KEGG" id="nal:B005_1689"/>
<dbReference type="HOGENOM" id="CLU_2863259_0_0_11"/>